<reference evidence="1" key="2">
    <citation type="submission" date="2022-06" db="UniProtKB">
        <authorList>
            <consortium name="EnsemblMetazoa"/>
        </authorList>
    </citation>
    <scope>IDENTIFICATION</scope>
    <source>
        <strain evidence="1">DF5081</strain>
    </source>
</reference>
<evidence type="ECO:0000313" key="1">
    <source>
        <dbReference type="EnsemblMetazoa" id="CJA27945.1"/>
    </source>
</evidence>
<accession>A0A8R1E6S0</accession>
<sequence>MMVFGGICADAKIQLVLVNEGAKINPEYYIETILESEQDGEPAPFATATQQCWEVDFLGFINAPTSSPDLYPWISQFMKPTLTL</sequence>
<protein>
    <submittedName>
        <fullName evidence="1">Uncharacterized protein</fullName>
    </submittedName>
</protein>
<evidence type="ECO:0000313" key="2">
    <source>
        <dbReference type="Proteomes" id="UP000005237"/>
    </source>
</evidence>
<keyword evidence="2" id="KW-1185">Reference proteome</keyword>
<organism evidence="1 2">
    <name type="scientific">Caenorhabditis japonica</name>
    <dbReference type="NCBI Taxonomy" id="281687"/>
    <lineage>
        <taxon>Eukaryota</taxon>
        <taxon>Metazoa</taxon>
        <taxon>Ecdysozoa</taxon>
        <taxon>Nematoda</taxon>
        <taxon>Chromadorea</taxon>
        <taxon>Rhabditida</taxon>
        <taxon>Rhabditina</taxon>
        <taxon>Rhabditomorpha</taxon>
        <taxon>Rhabditoidea</taxon>
        <taxon>Rhabditidae</taxon>
        <taxon>Peloderinae</taxon>
        <taxon>Caenorhabditis</taxon>
    </lineage>
</organism>
<dbReference type="Proteomes" id="UP000005237">
    <property type="component" value="Unassembled WGS sequence"/>
</dbReference>
<reference evidence="2" key="1">
    <citation type="submission" date="2010-08" db="EMBL/GenBank/DDBJ databases">
        <authorList>
            <consortium name="Caenorhabditis japonica Sequencing Consortium"/>
            <person name="Wilson R.K."/>
        </authorList>
    </citation>
    <scope>NUCLEOTIDE SEQUENCE [LARGE SCALE GENOMIC DNA]</scope>
    <source>
        <strain evidence="2">DF5081</strain>
    </source>
</reference>
<dbReference type="AlphaFoldDB" id="A0A8R1E6S0"/>
<name>A0A8R1E6S0_CAEJA</name>
<proteinExistence type="predicted"/>
<dbReference type="EnsemblMetazoa" id="CJA27945.1">
    <property type="protein sequence ID" value="CJA27945.1"/>
    <property type="gene ID" value="WBGene00183518"/>
</dbReference>